<sequence length="150" mass="17282">MVLTNFNGERAAISGGIEIDCKWELYQQKSNNINIYQCKVPDTVNNILGLRVNGQRAIRARYPNANPETQGFGSKLEAKAWFSPPFPYLPEFECNPEFPQRNTSTFGYYSYYNLGSCITYLKNKKKLTTNQKIQKLINDNCNTIDTQYKK</sequence>
<evidence type="ECO:0000313" key="1">
    <source>
        <dbReference type="EMBL" id="ETO07725.1"/>
    </source>
</evidence>
<organism evidence="1 2">
    <name type="scientific">Reticulomyxa filosa</name>
    <dbReference type="NCBI Taxonomy" id="46433"/>
    <lineage>
        <taxon>Eukaryota</taxon>
        <taxon>Sar</taxon>
        <taxon>Rhizaria</taxon>
        <taxon>Retaria</taxon>
        <taxon>Foraminifera</taxon>
        <taxon>Monothalamids</taxon>
        <taxon>Reticulomyxidae</taxon>
        <taxon>Reticulomyxa</taxon>
    </lineage>
</organism>
<protein>
    <submittedName>
        <fullName evidence="1">Uncharacterized protein</fullName>
    </submittedName>
</protein>
<gene>
    <name evidence="1" type="ORF">RFI_29664</name>
</gene>
<comment type="caution">
    <text evidence="1">The sequence shown here is derived from an EMBL/GenBank/DDBJ whole genome shotgun (WGS) entry which is preliminary data.</text>
</comment>
<dbReference type="Proteomes" id="UP000023152">
    <property type="component" value="Unassembled WGS sequence"/>
</dbReference>
<proteinExistence type="predicted"/>
<dbReference type="EMBL" id="ASPP01025820">
    <property type="protein sequence ID" value="ETO07725.1"/>
    <property type="molecule type" value="Genomic_DNA"/>
</dbReference>
<dbReference type="AlphaFoldDB" id="X6M3X1"/>
<evidence type="ECO:0000313" key="2">
    <source>
        <dbReference type="Proteomes" id="UP000023152"/>
    </source>
</evidence>
<accession>X6M3X1</accession>
<keyword evidence="2" id="KW-1185">Reference proteome</keyword>
<name>X6M3X1_RETFI</name>
<reference evidence="1 2" key="1">
    <citation type="journal article" date="2013" name="Curr. Biol.">
        <title>The Genome of the Foraminiferan Reticulomyxa filosa.</title>
        <authorList>
            <person name="Glockner G."/>
            <person name="Hulsmann N."/>
            <person name="Schleicher M."/>
            <person name="Noegel A.A."/>
            <person name="Eichinger L."/>
            <person name="Gallinger C."/>
            <person name="Pawlowski J."/>
            <person name="Sierra R."/>
            <person name="Euteneuer U."/>
            <person name="Pillet L."/>
            <person name="Moustafa A."/>
            <person name="Platzer M."/>
            <person name="Groth M."/>
            <person name="Szafranski K."/>
            <person name="Schliwa M."/>
        </authorList>
    </citation>
    <scope>NUCLEOTIDE SEQUENCE [LARGE SCALE GENOMIC DNA]</scope>
</reference>